<evidence type="ECO:0000259" key="1">
    <source>
        <dbReference type="Pfam" id="PF10543"/>
    </source>
</evidence>
<comment type="caution">
    <text evidence="2">The sequence shown here is derived from an EMBL/GenBank/DDBJ whole genome shotgun (WGS) entry which is preliminary data.</text>
</comment>
<proteinExistence type="predicted"/>
<dbReference type="GO" id="GO:0003677">
    <property type="term" value="F:DNA binding"/>
    <property type="evidence" value="ECO:0007669"/>
    <property type="project" value="UniProtKB-KW"/>
</dbReference>
<evidence type="ECO:0000313" key="3">
    <source>
        <dbReference type="Proteomes" id="UP000229574"/>
    </source>
</evidence>
<dbReference type="Proteomes" id="UP000229574">
    <property type="component" value="Unassembled WGS sequence"/>
</dbReference>
<dbReference type="Pfam" id="PF10543">
    <property type="entry name" value="ORF6N"/>
    <property type="match status" value="1"/>
</dbReference>
<dbReference type="InterPro" id="IPR018873">
    <property type="entry name" value="KilA-N_DNA-bd_domain"/>
</dbReference>
<sequence>MISQFVISSLRSQFATSNKRGGRRYQPYVFTEQGVAMLSGVLKSDVAIHMSIRIMSAFVSMRKAIQSNGLLFARLDHVEQKQIEHKLDTDKKFEQVFDALSFKDRIPDQKLFFEGQVFDAHKFVSDLIRSAKKEIILIDNFVDDTVLHLFTKRRKGTQVIIYTKQITPALALDITKYNQQYPTITVKELSSAHDRFLIIDKSTTYHFGASIKDLGKKLFAVSRFDRQAISLLRKLSI</sequence>
<name>A0A2H0X024_9BACT</name>
<keyword evidence="2" id="KW-0238">DNA-binding</keyword>
<gene>
    <name evidence="2" type="ORF">COT54_00205</name>
</gene>
<dbReference type="AlphaFoldDB" id="A0A2H0X024"/>
<accession>A0A2H0X024</accession>
<dbReference type="EMBL" id="PEYY01000008">
    <property type="protein sequence ID" value="PIS18262.1"/>
    <property type="molecule type" value="Genomic_DNA"/>
</dbReference>
<reference evidence="3" key="1">
    <citation type="submission" date="2017-09" db="EMBL/GenBank/DDBJ databases">
        <title>Depth-based differentiation of microbial function through sediment-hosted aquifers and enrichment of novel symbionts in the deep terrestrial subsurface.</title>
        <authorList>
            <person name="Probst A.J."/>
            <person name="Ladd B."/>
            <person name="Jarett J.K."/>
            <person name="Geller-Mcgrath D.E."/>
            <person name="Sieber C.M.K."/>
            <person name="Emerson J.B."/>
            <person name="Anantharaman K."/>
            <person name="Thomas B.C."/>
            <person name="Malmstrom R."/>
            <person name="Stieglmeier M."/>
            <person name="Klingl A."/>
            <person name="Woyke T."/>
            <person name="Ryan C.M."/>
            <person name="Banfield J.F."/>
        </authorList>
    </citation>
    <scope>NUCLEOTIDE SEQUENCE [LARGE SCALE GENOMIC DNA]</scope>
</reference>
<evidence type="ECO:0000313" key="2">
    <source>
        <dbReference type="EMBL" id="PIS18262.1"/>
    </source>
</evidence>
<organism evidence="2 3">
    <name type="scientific">Candidatus Collierbacteria bacterium CG09_land_8_20_14_0_10_46_12</name>
    <dbReference type="NCBI Taxonomy" id="1974533"/>
    <lineage>
        <taxon>Bacteria</taxon>
        <taxon>Candidatus Collieribacteriota</taxon>
    </lineage>
</organism>
<feature type="domain" description="KilA-N DNA-binding" evidence="1">
    <location>
        <begin position="8"/>
        <end position="41"/>
    </location>
</feature>
<protein>
    <submittedName>
        <fullName evidence="2">DNA-binding protein</fullName>
    </submittedName>
</protein>